<gene>
    <name evidence="1" type="ORF">pRM27_p43</name>
</gene>
<dbReference type="GO" id="GO:0046872">
    <property type="term" value="F:metal ion binding"/>
    <property type="evidence" value="ECO:0007669"/>
    <property type="project" value="InterPro"/>
</dbReference>
<dbReference type="PANTHER" id="PTHR33677">
    <property type="entry name" value="TRANSCRIPTIONAL REPRESSOR FRMR-RELATED"/>
    <property type="match status" value="1"/>
</dbReference>
<proteinExistence type="predicted"/>
<protein>
    <submittedName>
        <fullName evidence="1">YrkD</fullName>
    </submittedName>
</protein>
<reference evidence="1" key="1">
    <citation type="journal article" date="2016" name="Mol. Microbiol.">
        <title>Transfer of the methicillin resistance genomic island among staphylococci by conjugation.</title>
        <authorList>
            <person name="Ray M.D."/>
            <person name="Boundy S."/>
            <person name="Archer G.L."/>
        </authorList>
    </citation>
    <scope>NUCLEOTIDE SEQUENCE</scope>
    <source>
        <strain evidence="1">RN4220</strain>
        <plasmid evidence="1">pRM27</plasmid>
    </source>
</reference>
<accession>A0A141HMH0</accession>
<dbReference type="Pfam" id="PF02583">
    <property type="entry name" value="Trns_repr_metal"/>
    <property type="match status" value="1"/>
</dbReference>
<keyword evidence="1" id="KW-0614">Plasmid</keyword>
<sequence length="91" mass="10377">MEEMNMTYDKKMINRINRIQGQLNGVVKMMEEEKDCKDIITQLSASKGSIKRLMGIIISENLIECVKTAEENNESSQELINEAVNLLVKSK</sequence>
<organism evidence="1">
    <name type="scientific">Staphylococcus aureus subsp. aureus RN4220</name>
    <dbReference type="NCBI Taxonomy" id="561307"/>
    <lineage>
        <taxon>Bacteria</taxon>
        <taxon>Bacillati</taxon>
        <taxon>Bacillota</taxon>
        <taxon>Bacilli</taxon>
        <taxon>Bacillales</taxon>
        <taxon>Staphylococcaceae</taxon>
        <taxon>Staphylococcus</taxon>
    </lineage>
</organism>
<dbReference type="EMBL" id="KT780704">
    <property type="protein sequence ID" value="ALN43671.1"/>
    <property type="molecule type" value="Genomic_DNA"/>
</dbReference>
<dbReference type="Gene3D" id="1.20.58.1000">
    <property type="entry name" value="Metal-sensitive repressor, helix protomer"/>
    <property type="match status" value="1"/>
</dbReference>
<evidence type="ECO:0000313" key="1">
    <source>
        <dbReference type="EMBL" id="ALN43671.1"/>
    </source>
</evidence>
<dbReference type="InterPro" id="IPR003735">
    <property type="entry name" value="Metal_Tscrpt_repr"/>
</dbReference>
<name>A0A141HMH0_STAA8</name>
<dbReference type="GO" id="GO:0045892">
    <property type="term" value="P:negative regulation of DNA-templated transcription"/>
    <property type="evidence" value="ECO:0007669"/>
    <property type="project" value="UniProtKB-ARBA"/>
</dbReference>
<dbReference type="GO" id="GO:0003677">
    <property type="term" value="F:DNA binding"/>
    <property type="evidence" value="ECO:0007669"/>
    <property type="project" value="InterPro"/>
</dbReference>
<dbReference type="InterPro" id="IPR038390">
    <property type="entry name" value="Metal_Tscrpt_repr_sf"/>
</dbReference>
<dbReference type="PANTHER" id="PTHR33677:SF5">
    <property type="entry name" value="TRANSCRIPTIONAL REPRESSOR FRMR"/>
    <property type="match status" value="1"/>
</dbReference>
<geneLocation type="plasmid" evidence="1">
    <name>pRM27</name>
</geneLocation>
<dbReference type="CDD" id="cd10155">
    <property type="entry name" value="BsYrkD-like_DUF156"/>
    <property type="match status" value="1"/>
</dbReference>
<dbReference type="AlphaFoldDB" id="A0A141HMH0"/>